<dbReference type="PANTHER" id="PTHR10302">
    <property type="entry name" value="SINGLE-STRANDED DNA-BINDING PROTEIN"/>
    <property type="match status" value="1"/>
</dbReference>
<feature type="compositionally biased region" description="Low complexity" evidence="4">
    <location>
        <begin position="154"/>
        <end position="174"/>
    </location>
</feature>
<comment type="caution">
    <text evidence="2">Lacks conserved residue(s) required for the propagation of feature annotation.</text>
</comment>
<dbReference type="InterPro" id="IPR012340">
    <property type="entry name" value="NA-bd_OB-fold"/>
</dbReference>
<protein>
    <recommendedName>
        <fullName evidence="2 3">Single-stranded DNA-binding protein</fullName>
        <shortName evidence="2">SSB</shortName>
    </recommendedName>
</protein>
<dbReference type="NCBIfam" id="NF004357">
    <property type="entry name" value="PRK05733.1"/>
    <property type="match status" value="1"/>
</dbReference>
<dbReference type="NCBIfam" id="TIGR00621">
    <property type="entry name" value="ssb"/>
    <property type="match status" value="1"/>
</dbReference>
<dbReference type="HAMAP" id="MF_00984">
    <property type="entry name" value="SSB"/>
    <property type="match status" value="1"/>
</dbReference>
<dbReference type="CDD" id="cd04496">
    <property type="entry name" value="SSB_OBF"/>
    <property type="match status" value="1"/>
</dbReference>
<dbReference type="EMBL" id="RBUO01000278">
    <property type="protein sequence ID" value="RMV15585.1"/>
    <property type="molecule type" value="Genomic_DNA"/>
</dbReference>
<dbReference type="GO" id="GO:0009295">
    <property type="term" value="C:nucleoid"/>
    <property type="evidence" value="ECO:0007669"/>
    <property type="project" value="TreeGrafter"/>
</dbReference>
<proteinExistence type="inferred from homology"/>
<accession>A0A3M6A8H1</accession>
<dbReference type="SUPFAM" id="SSF50249">
    <property type="entry name" value="Nucleic acid-binding proteins"/>
    <property type="match status" value="1"/>
</dbReference>
<dbReference type="GO" id="GO:0003697">
    <property type="term" value="F:single-stranded DNA binding"/>
    <property type="evidence" value="ECO:0007669"/>
    <property type="project" value="UniProtKB-UniRule"/>
</dbReference>
<dbReference type="PROSITE" id="PS50935">
    <property type="entry name" value="SSB"/>
    <property type="match status" value="1"/>
</dbReference>
<comment type="caution">
    <text evidence="5">The sequence shown here is derived from an EMBL/GenBank/DDBJ whole genome shotgun (WGS) entry which is preliminary data.</text>
</comment>
<evidence type="ECO:0000313" key="5">
    <source>
        <dbReference type="EMBL" id="RMV15585.1"/>
    </source>
</evidence>
<dbReference type="Proteomes" id="UP000272241">
    <property type="component" value="Unassembled WGS sequence"/>
</dbReference>
<keyword evidence="1 2" id="KW-0238">DNA-binding</keyword>
<feature type="compositionally biased region" description="Polar residues" evidence="4">
    <location>
        <begin position="119"/>
        <end position="129"/>
    </location>
</feature>
<dbReference type="AlphaFoldDB" id="A0A3M6A8H1"/>
<evidence type="ECO:0000313" key="6">
    <source>
        <dbReference type="Proteomes" id="UP000272241"/>
    </source>
</evidence>
<feature type="region of interest" description="Disordered" evidence="4">
    <location>
        <begin position="111"/>
        <end position="193"/>
    </location>
</feature>
<evidence type="ECO:0000256" key="4">
    <source>
        <dbReference type="SAM" id="MobiDB-lite"/>
    </source>
</evidence>
<organism evidence="5 6">
    <name type="scientific">Pseudomonas savastanoi</name>
    <name type="common">Pseudomonas syringae pv. savastanoi</name>
    <dbReference type="NCBI Taxonomy" id="29438"/>
    <lineage>
        <taxon>Bacteria</taxon>
        <taxon>Pseudomonadati</taxon>
        <taxon>Pseudomonadota</taxon>
        <taxon>Gammaproteobacteria</taxon>
        <taxon>Pseudomonadales</taxon>
        <taxon>Pseudomonadaceae</taxon>
        <taxon>Pseudomonas</taxon>
    </lineage>
</organism>
<dbReference type="Pfam" id="PF00436">
    <property type="entry name" value="SSB"/>
    <property type="match status" value="1"/>
</dbReference>
<comment type="subunit">
    <text evidence="2">Homotetramer.</text>
</comment>
<evidence type="ECO:0000256" key="1">
    <source>
        <dbReference type="ARBA" id="ARBA00023125"/>
    </source>
</evidence>
<evidence type="ECO:0000256" key="2">
    <source>
        <dbReference type="HAMAP-Rule" id="MF_00984"/>
    </source>
</evidence>
<name>A0A3M6A8H1_PSESS</name>
<gene>
    <name evidence="5" type="ORF">ALP15_02322</name>
</gene>
<dbReference type="Gene3D" id="2.40.50.140">
    <property type="entry name" value="Nucleic acid-binding proteins"/>
    <property type="match status" value="1"/>
</dbReference>
<dbReference type="GO" id="GO:0006260">
    <property type="term" value="P:DNA replication"/>
    <property type="evidence" value="ECO:0007669"/>
    <property type="project" value="InterPro"/>
</dbReference>
<sequence length="202" mass="22022">MMARGINKVILVGTCGQDPDCRYLPNGTAVTNLSLATSEQWADKQSGQKVEKTEWHRVSLFGKVAEIAGEYLRKGSQVYIEGKLQTREWEKDGIKRYTTEIVVDMQGTMQLLGGRPQGDAQQGQNGHDSSGSDHHEAPRQQAPQQAASEKPSGKGKAAPKPPRASGKQTQAKAPAPQPAGDFGAGDDDIPFMDPYRFNWMLV</sequence>
<dbReference type="InterPro" id="IPR000424">
    <property type="entry name" value="Primosome_PriB/ssb"/>
</dbReference>
<dbReference type="InterPro" id="IPR011344">
    <property type="entry name" value="ssDNA-bd"/>
</dbReference>
<reference evidence="5 6" key="1">
    <citation type="submission" date="2018-08" db="EMBL/GenBank/DDBJ databases">
        <title>Recombination of ecologically and evolutionarily significant loci maintains genetic cohesion in the Pseudomonas syringae species complex.</title>
        <authorList>
            <person name="Dillon M."/>
            <person name="Thakur S."/>
            <person name="Almeida R.N.D."/>
            <person name="Weir B.S."/>
            <person name="Guttman D.S."/>
        </authorList>
    </citation>
    <scope>NUCLEOTIDE SEQUENCE [LARGE SCALE GENOMIC DNA]</scope>
    <source>
        <strain evidence="5 6">ICMP 11895</strain>
    </source>
</reference>
<dbReference type="PANTHER" id="PTHR10302:SF27">
    <property type="entry name" value="SINGLE-STRANDED DNA-BINDING PROTEIN"/>
    <property type="match status" value="1"/>
</dbReference>
<evidence type="ECO:0000256" key="3">
    <source>
        <dbReference type="RuleBase" id="RU000524"/>
    </source>
</evidence>